<organism evidence="1">
    <name type="scientific">marine metagenome</name>
    <dbReference type="NCBI Taxonomy" id="408172"/>
    <lineage>
        <taxon>unclassified sequences</taxon>
        <taxon>metagenomes</taxon>
        <taxon>ecological metagenomes</taxon>
    </lineage>
</organism>
<name>A0A381TLZ8_9ZZZZ</name>
<reference evidence="1" key="1">
    <citation type="submission" date="2018-05" db="EMBL/GenBank/DDBJ databases">
        <authorList>
            <person name="Lanie J.A."/>
            <person name="Ng W.-L."/>
            <person name="Kazmierczak K.M."/>
            <person name="Andrzejewski T.M."/>
            <person name="Davidsen T.M."/>
            <person name="Wayne K.J."/>
            <person name="Tettelin H."/>
            <person name="Glass J.I."/>
            <person name="Rusch D."/>
            <person name="Podicherti R."/>
            <person name="Tsui H.-C.T."/>
            <person name="Winkler M.E."/>
        </authorList>
    </citation>
    <scope>NUCLEOTIDE SEQUENCE</scope>
</reference>
<gene>
    <name evidence="1" type="ORF">METZ01_LOCUS69713</name>
</gene>
<dbReference type="EMBL" id="UINC01004788">
    <property type="protein sequence ID" value="SVA16859.1"/>
    <property type="molecule type" value="Genomic_DNA"/>
</dbReference>
<dbReference type="AlphaFoldDB" id="A0A381TLZ8"/>
<proteinExistence type="predicted"/>
<evidence type="ECO:0000313" key="1">
    <source>
        <dbReference type="EMBL" id="SVA16859.1"/>
    </source>
</evidence>
<protein>
    <submittedName>
        <fullName evidence="1">Uncharacterized protein</fullName>
    </submittedName>
</protein>
<sequence>MYEGSVDAFAARRAEARVFGGLILVG</sequence>
<accession>A0A381TLZ8</accession>